<dbReference type="RefSeq" id="WP_010288419.1">
    <property type="nucleotide sequence ID" value="NC_008531.1"/>
</dbReference>
<reference evidence="2 3" key="1">
    <citation type="journal article" date="2006" name="Proc. Natl. Acad. Sci. U.S.A.">
        <title>Comparative genomics of the lactic acid bacteria.</title>
        <authorList>
            <person name="Makarova K."/>
            <person name="Slesarev A."/>
            <person name="Wolf Y."/>
            <person name="Sorokin A."/>
            <person name="Mirkin B."/>
            <person name="Koonin E."/>
            <person name="Pavlov A."/>
            <person name="Pavlova N."/>
            <person name="Karamychev V."/>
            <person name="Polouchine N."/>
            <person name="Shakhova V."/>
            <person name="Grigoriev I."/>
            <person name="Lou Y."/>
            <person name="Rohksar D."/>
            <person name="Lucas S."/>
            <person name="Huang K."/>
            <person name="Goodstein D.M."/>
            <person name="Hawkins T."/>
            <person name="Plengvidhya V."/>
            <person name="Welker D."/>
            <person name="Hughes J."/>
            <person name="Goh Y."/>
            <person name="Benson A."/>
            <person name="Baldwin K."/>
            <person name="Lee J.H."/>
            <person name="Diaz-Muniz I."/>
            <person name="Dosti B."/>
            <person name="Smeianov V."/>
            <person name="Wechter W."/>
            <person name="Barabote R."/>
            <person name="Lorca G."/>
            <person name="Altermann E."/>
            <person name="Barrangou R."/>
            <person name="Ganesan B."/>
            <person name="Xie Y."/>
            <person name="Rawsthorne H."/>
            <person name="Tamir D."/>
            <person name="Parker C."/>
            <person name="Breidt F."/>
            <person name="Broadbent J."/>
            <person name="Hutkins R."/>
            <person name="O'Sullivan D."/>
            <person name="Steele J."/>
            <person name="Unlu G."/>
            <person name="Saier M."/>
            <person name="Klaenhammer T."/>
            <person name="Richardson P."/>
            <person name="Kozyavkin S."/>
            <person name="Weimer B."/>
            <person name="Mills D."/>
        </authorList>
    </citation>
    <scope>NUCLEOTIDE SEQUENCE [LARGE SCALE GENOMIC DNA]</scope>
    <source>
        <strain evidence="3">ATCC 8293 / DSM 20343 / BCRC 11652 / CCM 1803 / JCM 6124 / NCDO 523 / NBRC 100496 / NCIMB 8023 / NCTC 12954 / NRRL B-1118 / 37Y</strain>
    </source>
</reference>
<proteinExistence type="predicted"/>
<dbReference type="EnsemblBacteria" id="ABJ62771">
    <property type="protein sequence ID" value="ABJ62771"/>
    <property type="gene ID" value="LEUM_1679"/>
</dbReference>
<evidence type="ECO:0000256" key="1">
    <source>
        <dbReference type="SAM" id="MobiDB-lite"/>
    </source>
</evidence>
<evidence type="ECO:0000313" key="3">
    <source>
        <dbReference type="Proteomes" id="UP000000362"/>
    </source>
</evidence>
<keyword evidence="3" id="KW-1185">Reference proteome</keyword>
<organism evidence="2 3">
    <name type="scientific">Leuconostoc mesenteroides subsp. mesenteroides (strain ATCC 8293 / DSM 20343 / BCRC 11652 / CCM 1803 / JCM 6124 / NCDO 523 / NBRC 100496 / NCIMB 8023 / NCTC 12954 / NRRL B-1118 / 37Y)</name>
    <dbReference type="NCBI Taxonomy" id="203120"/>
    <lineage>
        <taxon>Bacteria</taxon>
        <taxon>Bacillati</taxon>
        <taxon>Bacillota</taxon>
        <taxon>Bacilli</taxon>
        <taxon>Lactobacillales</taxon>
        <taxon>Lactobacillaceae</taxon>
        <taxon>Leuconostoc</taxon>
    </lineage>
</organism>
<dbReference type="HOGENOM" id="CLU_3044970_0_0_9"/>
<accession>Q03VK1</accession>
<dbReference type="AlphaFoldDB" id="Q03VK1"/>
<evidence type="ECO:0000313" key="2">
    <source>
        <dbReference type="EMBL" id="ABJ62771.1"/>
    </source>
</evidence>
<dbReference type="Proteomes" id="UP000000362">
    <property type="component" value="Chromosome"/>
</dbReference>
<dbReference type="KEGG" id="lme:LEUM_1679"/>
<name>Q03VK1_LEUMM</name>
<dbReference type="EMBL" id="CP000414">
    <property type="protein sequence ID" value="ABJ62771.1"/>
    <property type="molecule type" value="Genomic_DNA"/>
</dbReference>
<dbReference type="GeneID" id="54763164"/>
<feature type="region of interest" description="Disordered" evidence="1">
    <location>
        <begin position="25"/>
        <end position="54"/>
    </location>
</feature>
<protein>
    <submittedName>
        <fullName evidence="2">Uncharacterized protein</fullName>
    </submittedName>
</protein>
<gene>
    <name evidence="2" type="ordered locus">LEUM_1679</name>
</gene>
<sequence length="54" mass="6147">MWFLQVIAVAIVLGVVFAGGMIQGESQEREHQRNKHRLERMGGTDGSTKYMRVK</sequence>